<evidence type="ECO:0000313" key="8">
    <source>
        <dbReference type="EMBL" id="HIR60399.1"/>
    </source>
</evidence>
<feature type="transmembrane region" description="Helical" evidence="6">
    <location>
        <begin position="210"/>
        <end position="234"/>
    </location>
</feature>
<evidence type="ECO:0000256" key="6">
    <source>
        <dbReference type="SAM" id="Phobius"/>
    </source>
</evidence>
<dbReference type="Gene3D" id="1.10.3730.20">
    <property type="match status" value="1"/>
</dbReference>
<protein>
    <submittedName>
        <fullName evidence="8">DMT family transporter</fullName>
    </submittedName>
</protein>
<evidence type="ECO:0000256" key="2">
    <source>
        <dbReference type="ARBA" id="ARBA00007362"/>
    </source>
</evidence>
<keyword evidence="4 6" id="KW-1133">Transmembrane helix</keyword>
<dbReference type="GO" id="GO:0016020">
    <property type="term" value="C:membrane"/>
    <property type="evidence" value="ECO:0007669"/>
    <property type="project" value="UniProtKB-SubCell"/>
</dbReference>
<dbReference type="InterPro" id="IPR037185">
    <property type="entry name" value="EmrE-like"/>
</dbReference>
<dbReference type="PANTHER" id="PTHR22911">
    <property type="entry name" value="ACYL-MALONYL CONDENSING ENZYME-RELATED"/>
    <property type="match status" value="1"/>
</dbReference>
<feature type="transmembrane region" description="Helical" evidence="6">
    <location>
        <begin position="38"/>
        <end position="57"/>
    </location>
</feature>
<sequence>MNSRTKGILCILSSAFCFALMSSFVRLAGDLPSVQKSFFRNLIAALIALILLLREHHKGEKLSINRRQLPLLILRSIFGTVGILCNFYAVDHLVLSDASMLNKMSPFFAIIASYFVLKEKITPVQGAGVIAAFIGALCIIKPTFANMDLIPSVIGLIGGMGAGIAYTMVRALGKTGIHKSVIVFFFSAFSCLAVLPVLIAGYVPMAPMQLAYLLLAGVAAAGGQFSVTSAYCFAPAREISVYDYTQVIFSAVLGFILFGQLPDGLSVLGYILICGTGVATFLYNRRQDRLQADSVKGR</sequence>
<evidence type="ECO:0000313" key="9">
    <source>
        <dbReference type="Proteomes" id="UP000824241"/>
    </source>
</evidence>
<dbReference type="InterPro" id="IPR000620">
    <property type="entry name" value="EamA_dom"/>
</dbReference>
<evidence type="ECO:0000256" key="4">
    <source>
        <dbReference type="ARBA" id="ARBA00022989"/>
    </source>
</evidence>
<feature type="transmembrane region" description="Helical" evidence="6">
    <location>
        <begin position="124"/>
        <end position="144"/>
    </location>
</feature>
<feature type="transmembrane region" description="Helical" evidence="6">
    <location>
        <begin position="69"/>
        <end position="89"/>
    </location>
</feature>
<comment type="similarity">
    <text evidence="2">Belongs to the EamA transporter family.</text>
</comment>
<evidence type="ECO:0000256" key="3">
    <source>
        <dbReference type="ARBA" id="ARBA00022692"/>
    </source>
</evidence>
<feature type="transmembrane region" description="Helical" evidence="6">
    <location>
        <begin position="181"/>
        <end position="204"/>
    </location>
</feature>
<evidence type="ECO:0000259" key="7">
    <source>
        <dbReference type="Pfam" id="PF00892"/>
    </source>
</evidence>
<evidence type="ECO:0000256" key="1">
    <source>
        <dbReference type="ARBA" id="ARBA00004141"/>
    </source>
</evidence>
<dbReference type="PANTHER" id="PTHR22911:SF6">
    <property type="entry name" value="SOLUTE CARRIER FAMILY 35 MEMBER G1"/>
    <property type="match status" value="1"/>
</dbReference>
<name>A0A9D1J4R7_9FIRM</name>
<comment type="subcellular location">
    <subcellularLocation>
        <location evidence="1">Membrane</location>
        <topology evidence="1">Multi-pass membrane protein</topology>
    </subcellularLocation>
</comment>
<proteinExistence type="inferred from homology"/>
<dbReference type="SUPFAM" id="SSF103481">
    <property type="entry name" value="Multidrug resistance efflux transporter EmrE"/>
    <property type="match status" value="2"/>
</dbReference>
<feature type="transmembrane region" description="Helical" evidence="6">
    <location>
        <begin position="150"/>
        <end position="169"/>
    </location>
</feature>
<dbReference type="Proteomes" id="UP000824241">
    <property type="component" value="Unassembled WGS sequence"/>
</dbReference>
<gene>
    <name evidence="8" type="ORF">IAB37_02330</name>
</gene>
<reference evidence="8" key="1">
    <citation type="submission" date="2020-10" db="EMBL/GenBank/DDBJ databases">
        <authorList>
            <person name="Gilroy R."/>
        </authorList>
    </citation>
    <scope>NUCLEOTIDE SEQUENCE</scope>
    <source>
        <strain evidence="8">CHK189-12415</strain>
    </source>
</reference>
<feature type="domain" description="EamA" evidence="7">
    <location>
        <begin position="6"/>
        <end position="140"/>
    </location>
</feature>
<reference evidence="8" key="2">
    <citation type="journal article" date="2021" name="PeerJ">
        <title>Extensive microbial diversity within the chicken gut microbiome revealed by metagenomics and culture.</title>
        <authorList>
            <person name="Gilroy R."/>
            <person name="Ravi A."/>
            <person name="Getino M."/>
            <person name="Pursley I."/>
            <person name="Horton D.L."/>
            <person name="Alikhan N.F."/>
            <person name="Baker D."/>
            <person name="Gharbi K."/>
            <person name="Hall N."/>
            <person name="Watson M."/>
            <person name="Adriaenssens E.M."/>
            <person name="Foster-Nyarko E."/>
            <person name="Jarju S."/>
            <person name="Secka A."/>
            <person name="Antonio M."/>
            <person name="Oren A."/>
            <person name="Chaudhuri R.R."/>
            <person name="La Ragione R."/>
            <person name="Hildebrand F."/>
            <person name="Pallen M.J."/>
        </authorList>
    </citation>
    <scope>NUCLEOTIDE SEQUENCE</scope>
    <source>
        <strain evidence="8">CHK189-12415</strain>
    </source>
</reference>
<feature type="transmembrane region" description="Helical" evidence="6">
    <location>
        <begin position="267"/>
        <end position="284"/>
    </location>
</feature>
<dbReference type="AlphaFoldDB" id="A0A9D1J4R7"/>
<evidence type="ECO:0000256" key="5">
    <source>
        <dbReference type="ARBA" id="ARBA00023136"/>
    </source>
</evidence>
<organism evidence="8 9">
    <name type="scientific">Candidatus Faecivivens stercoravium</name>
    <dbReference type="NCBI Taxonomy" id="2840803"/>
    <lineage>
        <taxon>Bacteria</taxon>
        <taxon>Bacillati</taxon>
        <taxon>Bacillota</taxon>
        <taxon>Clostridia</taxon>
        <taxon>Eubacteriales</taxon>
        <taxon>Oscillospiraceae</taxon>
        <taxon>Oscillospiraceae incertae sedis</taxon>
        <taxon>Candidatus Faecivivens</taxon>
    </lineage>
</organism>
<dbReference type="EMBL" id="DVHA01000079">
    <property type="protein sequence ID" value="HIR60399.1"/>
    <property type="molecule type" value="Genomic_DNA"/>
</dbReference>
<comment type="caution">
    <text evidence="8">The sequence shown here is derived from an EMBL/GenBank/DDBJ whole genome shotgun (WGS) entry which is preliminary data.</text>
</comment>
<accession>A0A9D1J4R7</accession>
<keyword evidence="5 6" id="KW-0472">Membrane</keyword>
<keyword evidence="3 6" id="KW-0812">Transmembrane</keyword>
<dbReference type="Pfam" id="PF00892">
    <property type="entry name" value="EamA"/>
    <property type="match status" value="1"/>
</dbReference>